<dbReference type="PANTHER" id="PTHR48097:SF5">
    <property type="entry name" value="LOW SPECIFICITY L-THREONINE ALDOLASE"/>
    <property type="match status" value="1"/>
</dbReference>
<evidence type="ECO:0000259" key="5">
    <source>
        <dbReference type="Pfam" id="PF01212"/>
    </source>
</evidence>
<comment type="subunit">
    <text evidence="3">Homotetramer.</text>
</comment>
<keyword evidence="7" id="KW-1185">Reference proteome</keyword>
<dbReference type="AlphaFoldDB" id="A0A1S1HPA9"/>
<dbReference type="InterPro" id="IPR015422">
    <property type="entry name" value="PyrdxlP-dep_Trfase_small"/>
</dbReference>
<reference evidence="6 7" key="1">
    <citation type="submission" date="2016-03" db="EMBL/GenBank/DDBJ databases">
        <title>Genome sequence of Providencia stuartii strain, isolated from the salivary glands of larval Lucilia sericata.</title>
        <authorList>
            <person name="Yuan Y."/>
            <person name="Zhang Y."/>
            <person name="Fu S."/>
            <person name="Crippen T.L."/>
            <person name="Visi D."/>
            <person name="Benbow M.E."/>
            <person name="Allen M."/>
            <person name="Tomberlin J.K."/>
            <person name="Sze S.-H."/>
            <person name="Tarone A.M."/>
        </authorList>
    </citation>
    <scope>NUCLEOTIDE SEQUENCE [LARGE SCALE GENOMIC DNA]</scope>
    <source>
        <strain evidence="6 7">Crippen</strain>
    </source>
</reference>
<dbReference type="PANTHER" id="PTHR48097">
    <property type="entry name" value="L-THREONINE ALDOLASE-RELATED"/>
    <property type="match status" value="1"/>
</dbReference>
<dbReference type="InterPro" id="IPR001597">
    <property type="entry name" value="ArAA_b-elim_lyase/Thr_aldolase"/>
</dbReference>
<sequence length="341" mass="37938">MYSFQNDYNEIAHPRVMQVLNDLVGKRFDGYSTDKYTQQITENIKQRIGRNDADLHFFNGGTITNLTAISHVLRPHQAVIAVDSGHIATHETGAIEATGHKVITVSSGSGKLEPKHIQAILSEHTDEHSVQAKLVYISNSTEIGTVYRKQELQALKAECNKHGLLLFMDGARLASGLMSKESDLTIEDIAQLTDMFYIGGTKIGAFAAEVLVILHPALKSDFRFSIKQKGALQAKGWLLAAQFDALFTDDLFFELGKYVNDKAQQLVSLFEQKGFSFLAPPESNQIFVILPNQLATKLMAHYALRKICEPNDGVSCLRLCTSWSTTQQDVDKFIATFKQLL</sequence>
<organism evidence="6 7">
    <name type="scientific">Providencia stuartii</name>
    <dbReference type="NCBI Taxonomy" id="588"/>
    <lineage>
        <taxon>Bacteria</taxon>
        <taxon>Pseudomonadati</taxon>
        <taxon>Pseudomonadota</taxon>
        <taxon>Gammaproteobacteria</taxon>
        <taxon>Enterobacterales</taxon>
        <taxon>Morganellaceae</taxon>
        <taxon>Providencia</taxon>
    </lineage>
</organism>
<accession>A0A1S1HPA9</accession>
<dbReference type="GO" id="GO:0016829">
    <property type="term" value="F:lyase activity"/>
    <property type="evidence" value="ECO:0007669"/>
    <property type="project" value="InterPro"/>
</dbReference>
<dbReference type="Gene3D" id="3.90.1150.10">
    <property type="entry name" value="Aspartate Aminotransferase, domain 1"/>
    <property type="match status" value="1"/>
</dbReference>
<comment type="caution">
    <text evidence="6">The sequence shown here is derived from an EMBL/GenBank/DDBJ whole genome shotgun (WGS) entry which is preliminary data.</text>
</comment>
<gene>
    <name evidence="6" type="ORF">A3Q29_04135</name>
</gene>
<protein>
    <submittedName>
        <fullName evidence="6">Threonine aldolase</fullName>
    </submittedName>
</protein>
<proteinExistence type="inferred from homology"/>
<dbReference type="InterPro" id="IPR015424">
    <property type="entry name" value="PyrdxlP-dep_Trfase"/>
</dbReference>
<name>A0A1S1HPA9_PROST</name>
<dbReference type="Pfam" id="PF01212">
    <property type="entry name" value="Beta_elim_lyase"/>
    <property type="match status" value="1"/>
</dbReference>
<feature type="domain" description="Aromatic amino acid beta-eliminating lyase/threonine aldolase" evidence="5">
    <location>
        <begin position="29"/>
        <end position="290"/>
    </location>
</feature>
<comment type="cofactor">
    <cofactor evidence="1">
        <name>pyridoxal 5'-phosphate</name>
        <dbReference type="ChEBI" id="CHEBI:597326"/>
    </cofactor>
</comment>
<evidence type="ECO:0000313" key="6">
    <source>
        <dbReference type="EMBL" id="OHT23877.1"/>
    </source>
</evidence>
<evidence type="ECO:0000313" key="7">
    <source>
        <dbReference type="Proteomes" id="UP000179588"/>
    </source>
</evidence>
<dbReference type="GO" id="GO:0006520">
    <property type="term" value="P:amino acid metabolic process"/>
    <property type="evidence" value="ECO:0007669"/>
    <property type="project" value="InterPro"/>
</dbReference>
<dbReference type="Proteomes" id="UP000179588">
    <property type="component" value="Unassembled WGS sequence"/>
</dbReference>
<dbReference type="InterPro" id="IPR015421">
    <property type="entry name" value="PyrdxlP-dep_Trfase_major"/>
</dbReference>
<evidence type="ECO:0000256" key="4">
    <source>
        <dbReference type="ARBA" id="ARBA00022898"/>
    </source>
</evidence>
<evidence type="ECO:0000256" key="2">
    <source>
        <dbReference type="ARBA" id="ARBA00006966"/>
    </source>
</evidence>
<dbReference type="SUPFAM" id="SSF53383">
    <property type="entry name" value="PLP-dependent transferases"/>
    <property type="match status" value="1"/>
</dbReference>
<dbReference type="EMBL" id="LVIE01000168">
    <property type="protein sequence ID" value="OHT23877.1"/>
    <property type="molecule type" value="Genomic_DNA"/>
</dbReference>
<dbReference type="Gene3D" id="3.40.640.10">
    <property type="entry name" value="Type I PLP-dependent aspartate aminotransferase-like (Major domain)"/>
    <property type="match status" value="1"/>
</dbReference>
<comment type="similarity">
    <text evidence="2">Belongs to the threonine aldolase family.</text>
</comment>
<evidence type="ECO:0000256" key="3">
    <source>
        <dbReference type="ARBA" id="ARBA00011881"/>
    </source>
</evidence>
<evidence type="ECO:0000256" key="1">
    <source>
        <dbReference type="ARBA" id="ARBA00001933"/>
    </source>
</evidence>
<keyword evidence="4" id="KW-0663">Pyridoxal phosphate</keyword>